<comment type="function">
    <text evidence="9">May play the central regulatory role in sporulation. It may be an element of the effector pathway responsible for the activation of sporulation genes in response to nutritional stress. Spo0A may act in concert with spo0H (a sigma factor) to control the expression of some genes that are critical to the sporulation process.</text>
</comment>
<evidence type="ECO:0000256" key="3">
    <source>
        <dbReference type="ARBA" id="ARBA00022490"/>
    </source>
</evidence>
<comment type="subcellular location">
    <subcellularLocation>
        <location evidence="1">Cytoplasm</location>
    </subcellularLocation>
</comment>
<comment type="caution">
    <text evidence="13">The sequence shown here is derived from an EMBL/GenBank/DDBJ whole genome shotgun (WGS) entry which is preliminary data.</text>
</comment>
<feature type="domain" description="HTH araC/xylS-type" evidence="11">
    <location>
        <begin position="431"/>
        <end position="530"/>
    </location>
</feature>
<dbReference type="PROSITE" id="PS50110">
    <property type="entry name" value="RESPONSE_REGULATORY"/>
    <property type="match status" value="1"/>
</dbReference>
<evidence type="ECO:0000313" key="13">
    <source>
        <dbReference type="EMBL" id="HIZ74659.1"/>
    </source>
</evidence>
<dbReference type="Pfam" id="PF12833">
    <property type="entry name" value="HTH_18"/>
    <property type="match status" value="1"/>
</dbReference>
<evidence type="ECO:0000259" key="11">
    <source>
        <dbReference type="PROSITE" id="PS01124"/>
    </source>
</evidence>
<dbReference type="Gene3D" id="1.10.10.60">
    <property type="entry name" value="Homeodomain-like"/>
    <property type="match status" value="2"/>
</dbReference>
<dbReference type="PANTHER" id="PTHR42713">
    <property type="entry name" value="HISTIDINE KINASE-RELATED"/>
    <property type="match status" value="1"/>
</dbReference>
<evidence type="ECO:0000256" key="4">
    <source>
        <dbReference type="ARBA" id="ARBA00022553"/>
    </source>
</evidence>
<dbReference type="SMART" id="SM00448">
    <property type="entry name" value="REC"/>
    <property type="match status" value="1"/>
</dbReference>
<dbReference type="GO" id="GO:0043565">
    <property type="term" value="F:sequence-specific DNA binding"/>
    <property type="evidence" value="ECO:0007669"/>
    <property type="project" value="InterPro"/>
</dbReference>
<evidence type="ECO:0000256" key="2">
    <source>
        <dbReference type="ARBA" id="ARBA00018672"/>
    </source>
</evidence>
<dbReference type="InterPro" id="IPR018060">
    <property type="entry name" value="HTH_AraC"/>
</dbReference>
<keyword evidence="3" id="KW-0963">Cytoplasm</keyword>
<dbReference type="GO" id="GO:0003700">
    <property type="term" value="F:DNA-binding transcription factor activity"/>
    <property type="evidence" value="ECO:0007669"/>
    <property type="project" value="InterPro"/>
</dbReference>
<keyword evidence="7" id="KW-0238">DNA-binding</keyword>
<evidence type="ECO:0000256" key="1">
    <source>
        <dbReference type="ARBA" id="ARBA00004496"/>
    </source>
</evidence>
<sequence>MDTYTVLLVDDEEEVIQVIMKKIDWEGLGFSVIGYANNGVKALEMVEEYQPDVVMTDIKMPYMDGLELSHRIKTEFPAAKILLFTGFDEFEYAKEAVHLEVEEYILKPVNSVELTDVFTHLKIKLDQEISEKRSVAVLQKYYMESLPLLQANFYSTLIEGRIREEDIPKYLSDYQISLTGPYFCCLVVHTSSTQVPQDMNPLLLATSVQKQAEERLGEKWRARCFSYLGNTVMIVQLKNENEVPELTDECDRFCRYARRIIGAVVTVGIGQVCGNIPELAQSYSSAREAVSYRGLYGASRAINIKEIAPQETGEPELMNDAEMSVLFKKIRLGSREEIIGAVNRYVDHMSASAKSLKQHHIAVMELLNALYRFSMNNEISIEQFSGDMKDLYSNIPNLGPDALRKWLADISLSFHDKLSIARNRSTKSIVYKAEEYVHSNYANEGLSLDDICEALGVSNSYFSTIFKKETGNSFVGYLTDYRMERASRLLIETNEKSYIIARSVGYTDPNYFSYVFKRKFGVSPSKYRTEHAESDK</sequence>
<evidence type="ECO:0000256" key="9">
    <source>
        <dbReference type="ARBA" id="ARBA00024867"/>
    </source>
</evidence>
<reference evidence="13" key="1">
    <citation type="journal article" date="2021" name="PeerJ">
        <title>Extensive microbial diversity within the chicken gut microbiome revealed by metagenomics and culture.</title>
        <authorList>
            <person name="Gilroy R."/>
            <person name="Ravi A."/>
            <person name="Getino M."/>
            <person name="Pursley I."/>
            <person name="Horton D.L."/>
            <person name="Alikhan N.F."/>
            <person name="Baker D."/>
            <person name="Gharbi K."/>
            <person name="Hall N."/>
            <person name="Watson M."/>
            <person name="Adriaenssens E.M."/>
            <person name="Foster-Nyarko E."/>
            <person name="Jarju S."/>
            <person name="Secka A."/>
            <person name="Antonio M."/>
            <person name="Oren A."/>
            <person name="Chaudhuri R.R."/>
            <person name="La Ragione R."/>
            <person name="Hildebrand F."/>
            <person name="Pallen M.J."/>
        </authorList>
    </citation>
    <scope>NUCLEOTIDE SEQUENCE</scope>
    <source>
        <strain evidence="13">CHK196-3914</strain>
    </source>
</reference>
<feature type="domain" description="Response regulatory" evidence="12">
    <location>
        <begin position="5"/>
        <end position="122"/>
    </location>
</feature>
<dbReference type="GO" id="GO:0000160">
    <property type="term" value="P:phosphorelay signal transduction system"/>
    <property type="evidence" value="ECO:0007669"/>
    <property type="project" value="UniProtKB-KW"/>
</dbReference>
<evidence type="ECO:0000256" key="5">
    <source>
        <dbReference type="ARBA" id="ARBA00023012"/>
    </source>
</evidence>
<dbReference type="Gene3D" id="3.40.50.2300">
    <property type="match status" value="1"/>
</dbReference>
<keyword evidence="4 10" id="KW-0597">Phosphoprotein</keyword>
<dbReference type="Pfam" id="PF00072">
    <property type="entry name" value="Response_reg"/>
    <property type="match status" value="1"/>
</dbReference>
<evidence type="ECO:0000259" key="12">
    <source>
        <dbReference type="PROSITE" id="PS50110"/>
    </source>
</evidence>
<dbReference type="InterPro" id="IPR020449">
    <property type="entry name" value="Tscrpt_reg_AraC-type_HTH"/>
</dbReference>
<dbReference type="SUPFAM" id="SSF52172">
    <property type="entry name" value="CheY-like"/>
    <property type="match status" value="1"/>
</dbReference>
<dbReference type="EMBL" id="DXAY01000128">
    <property type="protein sequence ID" value="HIZ74659.1"/>
    <property type="molecule type" value="Genomic_DNA"/>
</dbReference>
<protein>
    <recommendedName>
        <fullName evidence="2">Stage 0 sporulation protein A homolog</fullName>
    </recommendedName>
</protein>
<dbReference type="SUPFAM" id="SSF46689">
    <property type="entry name" value="Homeodomain-like"/>
    <property type="match status" value="2"/>
</dbReference>
<dbReference type="Pfam" id="PF17853">
    <property type="entry name" value="GGDEF_2"/>
    <property type="match status" value="1"/>
</dbReference>
<accession>A0A9D2G7Q7</accession>
<dbReference type="InterPro" id="IPR041522">
    <property type="entry name" value="CdaR_GGDEF"/>
</dbReference>
<dbReference type="GO" id="GO:0005737">
    <property type="term" value="C:cytoplasm"/>
    <property type="evidence" value="ECO:0007669"/>
    <property type="project" value="UniProtKB-SubCell"/>
</dbReference>
<proteinExistence type="predicted"/>
<reference evidence="13" key="2">
    <citation type="submission" date="2021-04" db="EMBL/GenBank/DDBJ databases">
        <authorList>
            <person name="Gilroy R."/>
        </authorList>
    </citation>
    <scope>NUCLEOTIDE SEQUENCE</scope>
    <source>
        <strain evidence="13">CHK196-3914</strain>
    </source>
</reference>
<dbReference type="SMART" id="SM00342">
    <property type="entry name" value="HTH_ARAC"/>
    <property type="match status" value="1"/>
</dbReference>
<organism evidence="13 14">
    <name type="scientific">Candidatus Mediterraneibacter stercoravium</name>
    <dbReference type="NCBI Taxonomy" id="2838685"/>
    <lineage>
        <taxon>Bacteria</taxon>
        <taxon>Bacillati</taxon>
        <taxon>Bacillota</taxon>
        <taxon>Clostridia</taxon>
        <taxon>Lachnospirales</taxon>
        <taxon>Lachnospiraceae</taxon>
        <taxon>Mediterraneibacter</taxon>
    </lineage>
</organism>
<keyword evidence="8" id="KW-0804">Transcription</keyword>
<evidence type="ECO:0000256" key="6">
    <source>
        <dbReference type="ARBA" id="ARBA00023015"/>
    </source>
</evidence>
<feature type="modified residue" description="4-aspartylphosphate" evidence="10">
    <location>
        <position position="57"/>
    </location>
</feature>
<dbReference type="CDD" id="cd17536">
    <property type="entry name" value="REC_YesN-like"/>
    <property type="match status" value="1"/>
</dbReference>
<dbReference type="InterPro" id="IPR011006">
    <property type="entry name" value="CheY-like_superfamily"/>
</dbReference>
<name>A0A9D2G7Q7_9FIRM</name>
<evidence type="ECO:0000313" key="14">
    <source>
        <dbReference type="Proteomes" id="UP000824116"/>
    </source>
</evidence>
<evidence type="ECO:0000256" key="10">
    <source>
        <dbReference type="PROSITE-ProRule" id="PRU00169"/>
    </source>
</evidence>
<evidence type="ECO:0000256" key="8">
    <source>
        <dbReference type="ARBA" id="ARBA00023163"/>
    </source>
</evidence>
<dbReference type="InterPro" id="IPR051552">
    <property type="entry name" value="HptR"/>
</dbReference>
<keyword evidence="6" id="KW-0805">Transcription regulation</keyword>
<dbReference type="PRINTS" id="PR00032">
    <property type="entry name" value="HTHARAC"/>
</dbReference>
<keyword evidence="5" id="KW-0902">Two-component regulatory system</keyword>
<dbReference type="InterPro" id="IPR009057">
    <property type="entry name" value="Homeodomain-like_sf"/>
</dbReference>
<dbReference type="PROSITE" id="PS01124">
    <property type="entry name" value="HTH_ARAC_FAMILY_2"/>
    <property type="match status" value="1"/>
</dbReference>
<evidence type="ECO:0000256" key="7">
    <source>
        <dbReference type="ARBA" id="ARBA00023125"/>
    </source>
</evidence>
<dbReference type="PANTHER" id="PTHR42713:SF3">
    <property type="entry name" value="TRANSCRIPTIONAL REGULATORY PROTEIN HPTR"/>
    <property type="match status" value="1"/>
</dbReference>
<gene>
    <name evidence="13" type="ORF">H9723_05365</name>
</gene>
<dbReference type="Proteomes" id="UP000824116">
    <property type="component" value="Unassembled WGS sequence"/>
</dbReference>
<dbReference type="AlphaFoldDB" id="A0A9D2G7Q7"/>
<dbReference type="InterPro" id="IPR001789">
    <property type="entry name" value="Sig_transdc_resp-reg_receiver"/>
</dbReference>